<dbReference type="PROSITE" id="PS00041">
    <property type="entry name" value="HTH_ARAC_FAMILY_1"/>
    <property type="match status" value="1"/>
</dbReference>
<dbReference type="InterPro" id="IPR020449">
    <property type="entry name" value="Tscrpt_reg_AraC-type_HTH"/>
</dbReference>
<protein>
    <submittedName>
        <fullName evidence="1">Helix-turn-helix domain-containing protein</fullName>
    </submittedName>
</protein>
<dbReference type="Gene3D" id="1.10.10.60">
    <property type="entry name" value="Homeodomain-like"/>
    <property type="match status" value="2"/>
</dbReference>
<dbReference type="InterPro" id="IPR018062">
    <property type="entry name" value="HTH_AraC-typ_CS"/>
</dbReference>
<dbReference type="PROSITE" id="PS01124">
    <property type="entry name" value="HTH_ARAC_FAMILY_2"/>
    <property type="match status" value="1"/>
</dbReference>
<dbReference type="SMART" id="SM00342">
    <property type="entry name" value="HTH_ARAC"/>
    <property type="match status" value="1"/>
</dbReference>
<dbReference type="OrthoDB" id="253601at2"/>
<dbReference type="PANTHER" id="PTHR43280">
    <property type="entry name" value="ARAC-FAMILY TRANSCRIPTIONAL REGULATOR"/>
    <property type="match status" value="1"/>
</dbReference>
<accession>A0A174NUG8</accession>
<dbReference type="AlphaFoldDB" id="A0A174NUG8"/>
<name>A0A174NUG8_9FIRM</name>
<dbReference type="InterPro" id="IPR009057">
    <property type="entry name" value="Homeodomain-like_sf"/>
</dbReference>
<organism evidence="1 2">
    <name type="scientific">Hungatella hathewayi</name>
    <dbReference type="NCBI Taxonomy" id="154046"/>
    <lineage>
        <taxon>Bacteria</taxon>
        <taxon>Bacillati</taxon>
        <taxon>Bacillota</taxon>
        <taxon>Clostridia</taxon>
        <taxon>Lachnospirales</taxon>
        <taxon>Lachnospiraceae</taxon>
        <taxon>Hungatella</taxon>
    </lineage>
</organism>
<dbReference type="PRINTS" id="PR00032">
    <property type="entry name" value="HTHARAC"/>
</dbReference>
<evidence type="ECO:0000313" key="2">
    <source>
        <dbReference type="Proteomes" id="UP000434223"/>
    </source>
</evidence>
<gene>
    <name evidence="1" type="ORF">GNE07_02370</name>
</gene>
<dbReference type="GO" id="GO:0003700">
    <property type="term" value="F:DNA-binding transcription factor activity"/>
    <property type="evidence" value="ECO:0007669"/>
    <property type="project" value="InterPro"/>
</dbReference>
<dbReference type="GO" id="GO:0043565">
    <property type="term" value="F:sequence-specific DNA binding"/>
    <property type="evidence" value="ECO:0007669"/>
    <property type="project" value="InterPro"/>
</dbReference>
<dbReference type="InterPro" id="IPR003313">
    <property type="entry name" value="AraC-bd"/>
</dbReference>
<dbReference type="InterPro" id="IPR014710">
    <property type="entry name" value="RmlC-like_jellyroll"/>
</dbReference>
<dbReference type="EMBL" id="WNME01000001">
    <property type="protein sequence ID" value="MUB61920.1"/>
    <property type="molecule type" value="Genomic_DNA"/>
</dbReference>
<dbReference type="InterPro" id="IPR018060">
    <property type="entry name" value="HTH_AraC"/>
</dbReference>
<dbReference type="Proteomes" id="UP000434223">
    <property type="component" value="Unassembled WGS sequence"/>
</dbReference>
<proteinExistence type="predicted"/>
<dbReference type="RefSeq" id="WP_055649496.1">
    <property type="nucleotide sequence ID" value="NZ_CABJBJ010000012.1"/>
</dbReference>
<dbReference type="InterPro" id="IPR037923">
    <property type="entry name" value="HTH-like"/>
</dbReference>
<evidence type="ECO:0000313" key="1">
    <source>
        <dbReference type="EMBL" id="MUB61920.1"/>
    </source>
</evidence>
<dbReference type="SUPFAM" id="SSF51215">
    <property type="entry name" value="Regulatory protein AraC"/>
    <property type="match status" value="1"/>
</dbReference>
<dbReference type="Pfam" id="PF02311">
    <property type="entry name" value="AraC_binding"/>
    <property type="match status" value="1"/>
</dbReference>
<dbReference type="Gene3D" id="2.60.120.10">
    <property type="entry name" value="Jelly Rolls"/>
    <property type="match status" value="1"/>
</dbReference>
<dbReference type="CDD" id="cd02208">
    <property type="entry name" value="cupin_RmlC-like"/>
    <property type="match status" value="1"/>
</dbReference>
<dbReference type="PANTHER" id="PTHR43280:SF28">
    <property type="entry name" value="HTH-TYPE TRANSCRIPTIONAL ACTIVATOR RHAS"/>
    <property type="match status" value="1"/>
</dbReference>
<reference evidence="1 2" key="1">
    <citation type="submission" date="2019-09" db="EMBL/GenBank/DDBJ databases">
        <title>Draft genome sequencing of Hungatella hathewayi 123Y-2.</title>
        <authorList>
            <person name="Lv Q."/>
            <person name="Li S."/>
        </authorList>
    </citation>
    <scope>NUCLEOTIDE SEQUENCE [LARGE SCALE GENOMIC DNA]</scope>
    <source>
        <strain evidence="1 2">123Y-2</strain>
    </source>
</reference>
<dbReference type="Pfam" id="PF12833">
    <property type="entry name" value="HTH_18"/>
    <property type="match status" value="1"/>
</dbReference>
<dbReference type="SUPFAM" id="SSF46689">
    <property type="entry name" value="Homeodomain-like"/>
    <property type="match status" value="2"/>
</dbReference>
<dbReference type="GeneID" id="93149480"/>
<sequence length="303" mass="34532">MIEHLDGIFETVTFRENMQIRISDMDICEDFPDHWHTPMEIIHATKNWYKIVVDGRTYRLNEGEIAIIRPGTIHALHAPDTGSRTIYLADLSFLGGISNLETLLALLPPVTTITPEREPELYRKAVELLSFMEEEYAGSRSFYDMLLYGALIELLGLLGRYAISPSVSANTLGPQSAKYAERFLYVCNYINEHCTEDLSLETIAGIAGFSKYHFTRLFKDFTHTSFYRYLNKKRISHAEQLLINPEYSVTEVALQSGFSSLSAFIRMFKQLKGCTPTEFKRMYSLDCMNRVDGDSAPDTLSGK</sequence>
<comment type="caution">
    <text evidence="1">The sequence shown here is derived from an EMBL/GenBank/DDBJ whole genome shotgun (WGS) entry which is preliminary data.</text>
</comment>